<keyword evidence="1" id="KW-0472">Membrane</keyword>
<keyword evidence="3" id="KW-1185">Reference proteome</keyword>
<evidence type="ECO:0000256" key="1">
    <source>
        <dbReference type="SAM" id="Phobius"/>
    </source>
</evidence>
<feature type="transmembrane region" description="Helical" evidence="1">
    <location>
        <begin position="36"/>
        <end position="55"/>
    </location>
</feature>
<gene>
    <name evidence="2" type="ORF">LMG29739_01247</name>
</gene>
<evidence type="ECO:0000313" key="2">
    <source>
        <dbReference type="EMBL" id="CAB3751187.1"/>
    </source>
</evidence>
<dbReference type="Proteomes" id="UP000494329">
    <property type="component" value="Unassembled WGS sequence"/>
</dbReference>
<accession>A0A6J5DCS4</accession>
<dbReference type="RefSeq" id="WP_246270115.1">
    <property type="nucleotide sequence ID" value="NZ_CADIKF010000006.1"/>
</dbReference>
<dbReference type="AlphaFoldDB" id="A0A6J5DCS4"/>
<dbReference type="EMBL" id="CADIKF010000006">
    <property type="protein sequence ID" value="CAB3751187.1"/>
    <property type="molecule type" value="Genomic_DNA"/>
</dbReference>
<name>A0A6J5DCS4_9BURK</name>
<evidence type="ECO:0000313" key="3">
    <source>
        <dbReference type="Proteomes" id="UP000494329"/>
    </source>
</evidence>
<protein>
    <submittedName>
        <fullName evidence="2">Uncharacterized protein</fullName>
    </submittedName>
</protein>
<sequence>MDVVAGMARGARAFRRASVSGEPLARRGRLAGFARVLAGAVCAAGMTGCTLPLFASHAQNRAASFRQTEIELAQAREQASFVCADEDACDRTWERVQTYVEQHSATRIVRISDTAIETGMPHQFGVAYFWAERTRDSDGATHIRLKGMCRGMYTSDGGPGWTYATCATQIAAAESGFRDAVRG</sequence>
<keyword evidence="1" id="KW-0812">Transmembrane</keyword>
<organism evidence="2 3">
    <name type="scientific">Paraburkholderia solisilvae</name>
    <dbReference type="NCBI Taxonomy" id="624376"/>
    <lineage>
        <taxon>Bacteria</taxon>
        <taxon>Pseudomonadati</taxon>
        <taxon>Pseudomonadota</taxon>
        <taxon>Betaproteobacteria</taxon>
        <taxon>Burkholderiales</taxon>
        <taxon>Burkholderiaceae</taxon>
        <taxon>Paraburkholderia</taxon>
    </lineage>
</organism>
<reference evidence="2 3" key="1">
    <citation type="submission" date="2020-04" db="EMBL/GenBank/DDBJ databases">
        <authorList>
            <person name="De Canck E."/>
        </authorList>
    </citation>
    <scope>NUCLEOTIDE SEQUENCE [LARGE SCALE GENOMIC DNA]</scope>
    <source>
        <strain evidence="2 3">LMG 29739</strain>
    </source>
</reference>
<proteinExistence type="predicted"/>
<keyword evidence="1" id="KW-1133">Transmembrane helix</keyword>